<dbReference type="GO" id="GO:0000976">
    <property type="term" value="F:transcription cis-regulatory region binding"/>
    <property type="evidence" value="ECO:0007669"/>
    <property type="project" value="TreeGrafter"/>
</dbReference>
<dbReference type="PROSITE" id="PS50977">
    <property type="entry name" value="HTH_TETR_2"/>
    <property type="match status" value="1"/>
</dbReference>
<accession>A0A840IX53</accession>
<evidence type="ECO:0000259" key="5">
    <source>
        <dbReference type="PROSITE" id="PS50977"/>
    </source>
</evidence>
<gene>
    <name evidence="6" type="ORF">BJY18_003490</name>
</gene>
<evidence type="ECO:0000256" key="4">
    <source>
        <dbReference type="PROSITE-ProRule" id="PRU00335"/>
    </source>
</evidence>
<keyword evidence="7" id="KW-1185">Reference proteome</keyword>
<dbReference type="SUPFAM" id="SSF46689">
    <property type="entry name" value="Homeodomain-like"/>
    <property type="match status" value="1"/>
</dbReference>
<name>A0A840IX53_9PSEU</name>
<feature type="domain" description="HTH tetR-type" evidence="5">
    <location>
        <begin position="31"/>
        <end position="90"/>
    </location>
</feature>
<organism evidence="6 7">
    <name type="scientific">Amycolatopsis jiangsuensis</name>
    <dbReference type="NCBI Taxonomy" id="1181879"/>
    <lineage>
        <taxon>Bacteria</taxon>
        <taxon>Bacillati</taxon>
        <taxon>Actinomycetota</taxon>
        <taxon>Actinomycetes</taxon>
        <taxon>Pseudonocardiales</taxon>
        <taxon>Pseudonocardiaceae</taxon>
        <taxon>Amycolatopsis</taxon>
    </lineage>
</organism>
<evidence type="ECO:0000256" key="2">
    <source>
        <dbReference type="ARBA" id="ARBA00023125"/>
    </source>
</evidence>
<dbReference type="RefSeq" id="WP_184780950.1">
    <property type="nucleotide sequence ID" value="NZ_JACHMG010000001.1"/>
</dbReference>
<proteinExistence type="predicted"/>
<dbReference type="InterPro" id="IPR036271">
    <property type="entry name" value="Tet_transcr_reg_TetR-rel_C_sf"/>
</dbReference>
<keyword evidence="1" id="KW-0805">Transcription regulation</keyword>
<sequence>MLCTRWRTHRRAHAVTRLEQPRNARNSPRFDGTSTAILDAAAHVFAEEGTGANLASVAAVAGISRATLYRYYANREALLNALAVAALDVAAQRIADAALERATVEDAIERTVRAFVAVGDRYAVLAGDHTVLKTVDERFSKPIQDVLSRGVETGVLRADLTVPVLYEFLTGAVLRAIKLNQRHDLGLEEASAAAAGFFLGGARAPH</sequence>
<keyword evidence="3" id="KW-0804">Transcription</keyword>
<dbReference type="GO" id="GO:0003700">
    <property type="term" value="F:DNA-binding transcription factor activity"/>
    <property type="evidence" value="ECO:0007669"/>
    <property type="project" value="TreeGrafter"/>
</dbReference>
<feature type="DNA-binding region" description="H-T-H motif" evidence="4">
    <location>
        <begin position="53"/>
        <end position="72"/>
    </location>
</feature>
<comment type="caution">
    <text evidence="6">The sequence shown here is derived from an EMBL/GenBank/DDBJ whole genome shotgun (WGS) entry which is preliminary data.</text>
</comment>
<evidence type="ECO:0000313" key="7">
    <source>
        <dbReference type="Proteomes" id="UP000581769"/>
    </source>
</evidence>
<dbReference type="PRINTS" id="PR00455">
    <property type="entry name" value="HTHTETR"/>
</dbReference>
<keyword evidence="2 4" id="KW-0238">DNA-binding</keyword>
<protein>
    <submittedName>
        <fullName evidence="6">AcrR family transcriptional regulator</fullName>
    </submittedName>
</protein>
<dbReference type="Proteomes" id="UP000581769">
    <property type="component" value="Unassembled WGS sequence"/>
</dbReference>
<dbReference type="PANTHER" id="PTHR30055:SF234">
    <property type="entry name" value="HTH-TYPE TRANSCRIPTIONAL REGULATOR BETI"/>
    <property type="match status" value="1"/>
</dbReference>
<dbReference type="Pfam" id="PF00440">
    <property type="entry name" value="TetR_N"/>
    <property type="match status" value="1"/>
</dbReference>
<evidence type="ECO:0000256" key="3">
    <source>
        <dbReference type="ARBA" id="ARBA00023163"/>
    </source>
</evidence>
<dbReference type="SUPFAM" id="SSF48498">
    <property type="entry name" value="Tetracyclin repressor-like, C-terminal domain"/>
    <property type="match status" value="1"/>
</dbReference>
<evidence type="ECO:0000256" key="1">
    <source>
        <dbReference type="ARBA" id="ARBA00023015"/>
    </source>
</evidence>
<dbReference type="InterPro" id="IPR009057">
    <property type="entry name" value="Homeodomain-like_sf"/>
</dbReference>
<dbReference type="InterPro" id="IPR050109">
    <property type="entry name" value="HTH-type_TetR-like_transc_reg"/>
</dbReference>
<reference evidence="6 7" key="1">
    <citation type="submission" date="2020-08" db="EMBL/GenBank/DDBJ databases">
        <title>Sequencing the genomes of 1000 actinobacteria strains.</title>
        <authorList>
            <person name="Klenk H.-P."/>
        </authorList>
    </citation>
    <scope>NUCLEOTIDE SEQUENCE [LARGE SCALE GENOMIC DNA]</scope>
    <source>
        <strain evidence="6 7">DSM 45859</strain>
    </source>
</reference>
<evidence type="ECO:0000313" key="6">
    <source>
        <dbReference type="EMBL" id="MBB4686005.1"/>
    </source>
</evidence>
<dbReference type="Gene3D" id="1.10.357.10">
    <property type="entry name" value="Tetracycline Repressor, domain 2"/>
    <property type="match status" value="1"/>
</dbReference>
<dbReference type="AlphaFoldDB" id="A0A840IX53"/>
<dbReference type="PANTHER" id="PTHR30055">
    <property type="entry name" value="HTH-TYPE TRANSCRIPTIONAL REGULATOR RUTR"/>
    <property type="match status" value="1"/>
</dbReference>
<dbReference type="InterPro" id="IPR001647">
    <property type="entry name" value="HTH_TetR"/>
</dbReference>
<dbReference type="EMBL" id="JACHMG010000001">
    <property type="protein sequence ID" value="MBB4686005.1"/>
    <property type="molecule type" value="Genomic_DNA"/>
</dbReference>